<dbReference type="SUPFAM" id="SSF53335">
    <property type="entry name" value="S-adenosyl-L-methionine-dependent methyltransferases"/>
    <property type="match status" value="1"/>
</dbReference>
<evidence type="ECO:0000256" key="5">
    <source>
        <dbReference type="ARBA" id="ARBA00022694"/>
    </source>
</evidence>
<dbReference type="Pfam" id="PF02005">
    <property type="entry name" value="TRM"/>
    <property type="match status" value="1"/>
</dbReference>
<keyword evidence="2 7" id="KW-0489">Methyltransferase</keyword>
<proteinExistence type="inferred from homology"/>
<dbReference type="InterPro" id="IPR042296">
    <property type="entry name" value="tRNA_met_Trm1_C"/>
</dbReference>
<keyword evidence="3 7" id="KW-0808">Transferase</keyword>
<evidence type="ECO:0000256" key="7">
    <source>
        <dbReference type="PROSITE-ProRule" id="PRU00958"/>
    </source>
</evidence>
<dbReference type="PaxDb" id="2903-EOD35944"/>
<evidence type="ECO:0000256" key="6">
    <source>
        <dbReference type="ARBA" id="ARBA00022884"/>
    </source>
</evidence>
<dbReference type="Gene3D" id="3.40.50.150">
    <property type="entry name" value="Vaccinia Virus protein VP39"/>
    <property type="match status" value="1"/>
</dbReference>
<dbReference type="RefSeq" id="XP_005788373.1">
    <property type="nucleotide sequence ID" value="XM_005788316.1"/>
</dbReference>
<evidence type="ECO:0000313" key="9">
    <source>
        <dbReference type="Proteomes" id="UP000013827"/>
    </source>
</evidence>
<dbReference type="GO" id="GO:0160104">
    <property type="term" value="F:tRNA (guanine(26)-N2)-dimethyltransferase activity"/>
    <property type="evidence" value="ECO:0007669"/>
    <property type="project" value="UniProtKB-EC"/>
</dbReference>
<dbReference type="PROSITE" id="PS51626">
    <property type="entry name" value="SAM_MT_TRM1"/>
    <property type="match status" value="1"/>
</dbReference>
<organism evidence="8 9">
    <name type="scientific">Emiliania huxleyi (strain CCMP1516)</name>
    <dbReference type="NCBI Taxonomy" id="280463"/>
    <lineage>
        <taxon>Eukaryota</taxon>
        <taxon>Haptista</taxon>
        <taxon>Haptophyta</taxon>
        <taxon>Prymnesiophyceae</taxon>
        <taxon>Isochrysidales</taxon>
        <taxon>Noelaerhabdaceae</taxon>
        <taxon>Emiliania</taxon>
    </lineage>
</organism>
<dbReference type="STRING" id="2903.R1FR96"/>
<dbReference type="InterPro" id="IPR002905">
    <property type="entry name" value="Trm1"/>
</dbReference>
<evidence type="ECO:0000313" key="8">
    <source>
        <dbReference type="EnsemblProtists" id="EOD35944"/>
    </source>
</evidence>
<evidence type="ECO:0000256" key="3">
    <source>
        <dbReference type="ARBA" id="ARBA00022679"/>
    </source>
</evidence>
<dbReference type="InterPro" id="IPR029063">
    <property type="entry name" value="SAM-dependent_MTases_sf"/>
</dbReference>
<name>A0A0D3KJK9_EMIH1</name>
<keyword evidence="6 7" id="KW-0694">RNA-binding</keyword>
<sequence length="394" mass="41877">MVAPASAAAGRGAALPLAGRRRSRSVACAEECRERSVSFRLQQGGGAPLFYRPASRIIRDLGVLALAAHGRQHQRAPRVLDAMSGSGVRALRYSHEANASFVHANERMFGEHPLRANLEPLLSAGRARVTADDAVDVYMRSRLDGSLYDLVDADAFGTGQPHAAEAWWACRTGGLVYLCATDSLTTSGSNPHQAAAGYAAVTHKFPGCNEAGLRLLVGTAAREAAARHLTASPVFSFFHRPSSTFRVMMRLDAAKRPPASGFAALSHVARCPSCGEVMGPMWVGPMHDAEFVAGMRGDAAARGWSEPDRLLGSFLEEAEAEAKGALLFYHLGEVQRALAKRGLRQPPLAALLPLLRGAGFGAAQAHSETKSLKTSATLDEVVRVVSEAKHRAGV</sequence>
<keyword evidence="5 7" id="KW-0819">tRNA processing</keyword>
<dbReference type="Gene3D" id="3.30.56.70">
    <property type="entry name" value="N2,N2-dimethylguanosine tRNA methyltransferase, C-terminal domain"/>
    <property type="match status" value="1"/>
</dbReference>
<dbReference type="PANTHER" id="PTHR10631">
    <property type="entry name" value="N 2 ,N 2 -DIMETHYLGUANOSINE TRNA METHYLTRANSFERASE"/>
    <property type="match status" value="1"/>
</dbReference>
<accession>A0A0D3KJK9</accession>
<dbReference type="HOGENOM" id="CLU_010862_5_1_1"/>
<keyword evidence="1 7" id="KW-0820">tRNA-binding</keyword>
<keyword evidence="9" id="KW-1185">Reference proteome</keyword>
<dbReference type="eggNOG" id="KOG1253">
    <property type="taxonomic scope" value="Eukaryota"/>
</dbReference>
<dbReference type="PANTHER" id="PTHR10631:SF9">
    <property type="entry name" value="TRNA (GUANINE(26)-N(2))-DIMETHYLTRANSFERASE"/>
    <property type="match status" value="1"/>
</dbReference>
<dbReference type="GO" id="GO:0000049">
    <property type="term" value="F:tRNA binding"/>
    <property type="evidence" value="ECO:0007669"/>
    <property type="project" value="UniProtKB-UniRule"/>
</dbReference>
<evidence type="ECO:0000256" key="4">
    <source>
        <dbReference type="ARBA" id="ARBA00022691"/>
    </source>
</evidence>
<evidence type="ECO:0000256" key="1">
    <source>
        <dbReference type="ARBA" id="ARBA00022555"/>
    </source>
</evidence>
<comment type="similarity">
    <text evidence="7">Belongs to the class I-like SAM-binding methyltransferase superfamily. Trm1 family.</text>
</comment>
<dbReference type="KEGG" id="ehx:EMIHUDRAFT_467307"/>
<keyword evidence="4 7" id="KW-0949">S-adenosyl-L-methionine</keyword>
<evidence type="ECO:0000256" key="2">
    <source>
        <dbReference type="ARBA" id="ARBA00022603"/>
    </source>
</evidence>
<dbReference type="GO" id="GO:0002940">
    <property type="term" value="P:tRNA N2-guanine methylation"/>
    <property type="evidence" value="ECO:0007669"/>
    <property type="project" value="TreeGrafter"/>
</dbReference>
<reference evidence="8" key="2">
    <citation type="submission" date="2024-10" db="UniProtKB">
        <authorList>
            <consortium name="EnsemblProtists"/>
        </authorList>
    </citation>
    <scope>IDENTIFICATION</scope>
</reference>
<dbReference type="AlphaFoldDB" id="A0A0D3KJK9"/>
<protein>
    <submittedName>
        <fullName evidence="8">Uncharacterized protein</fullName>
    </submittedName>
</protein>
<reference evidence="9" key="1">
    <citation type="journal article" date="2013" name="Nature">
        <title>Pan genome of the phytoplankton Emiliania underpins its global distribution.</title>
        <authorList>
            <person name="Read B.A."/>
            <person name="Kegel J."/>
            <person name="Klute M.J."/>
            <person name="Kuo A."/>
            <person name="Lefebvre S.C."/>
            <person name="Maumus F."/>
            <person name="Mayer C."/>
            <person name="Miller J."/>
            <person name="Monier A."/>
            <person name="Salamov A."/>
            <person name="Young J."/>
            <person name="Aguilar M."/>
            <person name="Claverie J.M."/>
            <person name="Frickenhaus S."/>
            <person name="Gonzalez K."/>
            <person name="Herman E.K."/>
            <person name="Lin Y.C."/>
            <person name="Napier J."/>
            <person name="Ogata H."/>
            <person name="Sarno A.F."/>
            <person name="Shmutz J."/>
            <person name="Schroeder D."/>
            <person name="de Vargas C."/>
            <person name="Verret F."/>
            <person name="von Dassow P."/>
            <person name="Valentin K."/>
            <person name="Van de Peer Y."/>
            <person name="Wheeler G."/>
            <person name="Dacks J.B."/>
            <person name="Delwiche C.F."/>
            <person name="Dyhrman S.T."/>
            <person name="Glockner G."/>
            <person name="John U."/>
            <person name="Richards T."/>
            <person name="Worden A.Z."/>
            <person name="Zhang X."/>
            <person name="Grigoriev I.V."/>
            <person name="Allen A.E."/>
            <person name="Bidle K."/>
            <person name="Borodovsky M."/>
            <person name="Bowler C."/>
            <person name="Brownlee C."/>
            <person name="Cock J.M."/>
            <person name="Elias M."/>
            <person name="Gladyshev V.N."/>
            <person name="Groth M."/>
            <person name="Guda C."/>
            <person name="Hadaegh A."/>
            <person name="Iglesias-Rodriguez M.D."/>
            <person name="Jenkins J."/>
            <person name="Jones B.M."/>
            <person name="Lawson T."/>
            <person name="Leese F."/>
            <person name="Lindquist E."/>
            <person name="Lobanov A."/>
            <person name="Lomsadze A."/>
            <person name="Malik S.B."/>
            <person name="Marsh M.E."/>
            <person name="Mackinder L."/>
            <person name="Mock T."/>
            <person name="Mueller-Roeber B."/>
            <person name="Pagarete A."/>
            <person name="Parker M."/>
            <person name="Probert I."/>
            <person name="Quesneville H."/>
            <person name="Raines C."/>
            <person name="Rensing S.A."/>
            <person name="Riano-Pachon D.M."/>
            <person name="Richier S."/>
            <person name="Rokitta S."/>
            <person name="Shiraiwa Y."/>
            <person name="Soanes D.M."/>
            <person name="van der Giezen M."/>
            <person name="Wahlund T.M."/>
            <person name="Williams B."/>
            <person name="Wilson W."/>
            <person name="Wolfe G."/>
            <person name="Wurch L.L."/>
        </authorList>
    </citation>
    <scope>NUCLEOTIDE SEQUENCE</scope>
</reference>
<dbReference type="GeneID" id="17281215"/>
<dbReference type="EnsemblProtists" id="EOD35944">
    <property type="protein sequence ID" value="EOD35944"/>
    <property type="gene ID" value="EMIHUDRAFT_467307"/>
</dbReference>
<dbReference type="Proteomes" id="UP000013827">
    <property type="component" value="Unassembled WGS sequence"/>
</dbReference>